<dbReference type="PROSITE" id="PS51257">
    <property type="entry name" value="PROKAR_LIPOPROTEIN"/>
    <property type="match status" value="1"/>
</dbReference>
<evidence type="ECO:0000256" key="1">
    <source>
        <dbReference type="SAM" id="MobiDB-lite"/>
    </source>
</evidence>
<name>A0AAV4M8D8_9ARAC</name>
<reference evidence="3 4" key="1">
    <citation type="submission" date="2021-06" db="EMBL/GenBank/DDBJ databases">
        <title>Caerostris darwini draft genome.</title>
        <authorList>
            <person name="Kono N."/>
            <person name="Arakawa K."/>
        </authorList>
    </citation>
    <scope>NUCLEOTIDE SEQUENCE [LARGE SCALE GENOMIC DNA]</scope>
</reference>
<organism evidence="3 4">
    <name type="scientific">Caerostris darwini</name>
    <dbReference type="NCBI Taxonomy" id="1538125"/>
    <lineage>
        <taxon>Eukaryota</taxon>
        <taxon>Metazoa</taxon>
        <taxon>Ecdysozoa</taxon>
        <taxon>Arthropoda</taxon>
        <taxon>Chelicerata</taxon>
        <taxon>Arachnida</taxon>
        <taxon>Araneae</taxon>
        <taxon>Araneomorphae</taxon>
        <taxon>Entelegynae</taxon>
        <taxon>Araneoidea</taxon>
        <taxon>Araneidae</taxon>
        <taxon>Caerostris</taxon>
    </lineage>
</organism>
<keyword evidence="4" id="KW-1185">Reference proteome</keyword>
<keyword evidence="2" id="KW-1133">Transmembrane helix</keyword>
<sequence length="110" mass="12708">MLSFLFRHVLARRKKEMCGVLFIYVVVALFLFQGCLIGGDFSWIIFLPALTGQPGSEIISKIHIRFECFYNTSRNFPAIAKCREGEGWGGDEERRREPQTNKNRREGMFG</sequence>
<protein>
    <recommendedName>
        <fullName evidence="5">Secreted protein</fullName>
    </recommendedName>
</protein>
<comment type="caution">
    <text evidence="3">The sequence shown here is derived from an EMBL/GenBank/DDBJ whole genome shotgun (WGS) entry which is preliminary data.</text>
</comment>
<evidence type="ECO:0008006" key="5">
    <source>
        <dbReference type="Google" id="ProtNLM"/>
    </source>
</evidence>
<proteinExistence type="predicted"/>
<evidence type="ECO:0000313" key="3">
    <source>
        <dbReference type="EMBL" id="GIX68634.1"/>
    </source>
</evidence>
<dbReference type="Proteomes" id="UP001054837">
    <property type="component" value="Unassembled WGS sequence"/>
</dbReference>
<dbReference type="EMBL" id="BPLQ01000191">
    <property type="protein sequence ID" value="GIX68634.1"/>
    <property type="molecule type" value="Genomic_DNA"/>
</dbReference>
<keyword evidence="2" id="KW-0472">Membrane</keyword>
<feature type="region of interest" description="Disordered" evidence="1">
    <location>
        <begin position="84"/>
        <end position="110"/>
    </location>
</feature>
<feature type="transmembrane region" description="Helical" evidence="2">
    <location>
        <begin position="21"/>
        <end position="46"/>
    </location>
</feature>
<dbReference type="AlphaFoldDB" id="A0AAV4M8D8"/>
<gene>
    <name evidence="3" type="ORF">CDAR_47561</name>
</gene>
<accession>A0AAV4M8D8</accession>
<evidence type="ECO:0000313" key="4">
    <source>
        <dbReference type="Proteomes" id="UP001054837"/>
    </source>
</evidence>
<keyword evidence="2" id="KW-0812">Transmembrane</keyword>
<evidence type="ECO:0000256" key="2">
    <source>
        <dbReference type="SAM" id="Phobius"/>
    </source>
</evidence>